<accession>A0A4E0RF87</accession>
<feature type="compositionally biased region" description="Basic and acidic residues" evidence="1">
    <location>
        <begin position="164"/>
        <end position="189"/>
    </location>
</feature>
<comment type="caution">
    <text evidence="2">The sequence shown here is derived from an EMBL/GenBank/DDBJ whole genome shotgun (WGS) entry which is preliminary data.</text>
</comment>
<gene>
    <name evidence="2" type="ORF">D915_004497</name>
</gene>
<feature type="region of interest" description="Disordered" evidence="1">
    <location>
        <begin position="164"/>
        <end position="215"/>
    </location>
</feature>
<organism evidence="2 3">
    <name type="scientific">Fasciola hepatica</name>
    <name type="common">Liver fluke</name>
    <dbReference type="NCBI Taxonomy" id="6192"/>
    <lineage>
        <taxon>Eukaryota</taxon>
        <taxon>Metazoa</taxon>
        <taxon>Spiralia</taxon>
        <taxon>Lophotrochozoa</taxon>
        <taxon>Platyhelminthes</taxon>
        <taxon>Trematoda</taxon>
        <taxon>Digenea</taxon>
        <taxon>Plagiorchiida</taxon>
        <taxon>Echinostomata</taxon>
        <taxon>Echinostomatoidea</taxon>
        <taxon>Fasciolidae</taxon>
        <taxon>Fasciola</taxon>
    </lineage>
</organism>
<feature type="compositionally biased region" description="Low complexity" evidence="1">
    <location>
        <begin position="192"/>
        <end position="207"/>
    </location>
</feature>
<dbReference type="AlphaFoldDB" id="A0A4E0RF87"/>
<evidence type="ECO:0000313" key="3">
    <source>
        <dbReference type="Proteomes" id="UP000230066"/>
    </source>
</evidence>
<name>A0A4E0RF87_FASHE</name>
<dbReference type="Proteomes" id="UP000230066">
    <property type="component" value="Unassembled WGS sequence"/>
</dbReference>
<proteinExistence type="predicted"/>
<dbReference type="EMBL" id="JXXN02001374">
    <property type="protein sequence ID" value="THD24904.1"/>
    <property type="molecule type" value="Genomic_DNA"/>
</dbReference>
<protein>
    <submittedName>
        <fullName evidence="2">Uncharacterized protein</fullName>
    </submittedName>
</protein>
<feature type="region of interest" description="Disordered" evidence="1">
    <location>
        <begin position="317"/>
        <end position="369"/>
    </location>
</feature>
<feature type="region of interest" description="Disordered" evidence="1">
    <location>
        <begin position="14"/>
        <end position="98"/>
    </location>
</feature>
<keyword evidence="3" id="KW-1185">Reference proteome</keyword>
<reference evidence="2" key="1">
    <citation type="submission" date="2019-03" db="EMBL/GenBank/DDBJ databases">
        <title>Improved annotation for the trematode Fasciola hepatica.</title>
        <authorList>
            <person name="Choi Y.-J."/>
            <person name="Martin J."/>
            <person name="Mitreva M."/>
        </authorList>
    </citation>
    <scope>NUCLEOTIDE SEQUENCE [LARGE SCALE GENOMIC DNA]</scope>
</reference>
<evidence type="ECO:0000256" key="1">
    <source>
        <dbReference type="SAM" id="MobiDB-lite"/>
    </source>
</evidence>
<feature type="compositionally biased region" description="Polar residues" evidence="1">
    <location>
        <begin position="342"/>
        <end position="369"/>
    </location>
</feature>
<feature type="compositionally biased region" description="Low complexity" evidence="1">
    <location>
        <begin position="55"/>
        <end position="71"/>
    </location>
</feature>
<evidence type="ECO:0000313" key="2">
    <source>
        <dbReference type="EMBL" id="THD24904.1"/>
    </source>
</evidence>
<feature type="compositionally biased region" description="Acidic residues" evidence="1">
    <location>
        <begin position="317"/>
        <end position="328"/>
    </location>
</feature>
<sequence>MGCGMTKPAVLAPAVNAEGTDNHHSPVDDATSPISNAAELDSSVGNVKPTERARSASPKSTASSVKSSTTSDSEEQDAQDYPIRITTKEDHDSPTNQSSIATEVKKGFVAFDIPLDGSQATLLDNVLKKPLPKRLRHLEPLGHAPQITTEMLMEKLEKAEEKRQKALARWKEQAARRREMAQRRSEQFGDHQVTSGSSTSQQSPSTSEQCNFPAKSDTTQEFKNNVSHASIEDKQSAGSQLAEILQMTGDMDNNTIIQTPSEPGCQYNNNMTVQRMESNIELDQMRLDQTQLDTNRTYLFDFPIYVRERSRLQVLPEEQENVNSDEENTAVKQEQRRISPGIFSTPQTVQPSNEVSDVCSSRLNRSGGI</sequence>